<evidence type="ECO:0000313" key="1">
    <source>
        <dbReference type="EMBL" id="PWY78016.1"/>
    </source>
</evidence>
<organism evidence="1 2">
    <name type="scientific">Aspergillus sclerotioniger CBS 115572</name>
    <dbReference type="NCBI Taxonomy" id="1450535"/>
    <lineage>
        <taxon>Eukaryota</taxon>
        <taxon>Fungi</taxon>
        <taxon>Dikarya</taxon>
        <taxon>Ascomycota</taxon>
        <taxon>Pezizomycotina</taxon>
        <taxon>Eurotiomycetes</taxon>
        <taxon>Eurotiomycetidae</taxon>
        <taxon>Eurotiales</taxon>
        <taxon>Aspergillaceae</taxon>
        <taxon>Aspergillus</taxon>
        <taxon>Aspergillus subgen. Circumdati</taxon>
    </lineage>
</organism>
<dbReference type="RefSeq" id="XP_025464528.1">
    <property type="nucleotide sequence ID" value="XM_025615878.1"/>
</dbReference>
<keyword evidence="2" id="KW-1185">Reference proteome</keyword>
<dbReference type="EMBL" id="MSFK01000025">
    <property type="protein sequence ID" value="PWY78016.1"/>
    <property type="molecule type" value="Genomic_DNA"/>
</dbReference>
<dbReference type="AlphaFoldDB" id="A0A317VUH7"/>
<dbReference type="GeneID" id="37118021"/>
<protein>
    <submittedName>
        <fullName evidence="1">Uncharacterized protein</fullName>
    </submittedName>
</protein>
<dbReference type="Proteomes" id="UP000246702">
    <property type="component" value="Unassembled WGS sequence"/>
</dbReference>
<proteinExistence type="predicted"/>
<gene>
    <name evidence="1" type="ORF">BO94DRAFT_588319</name>
</gene>
<comment type="caution">
    <text evidence="1">The sequence shown here is derived from an EMBL/GenBank/DDBJ whole genome shotgun (WGS) entry which is preliminary data.</text>
</comment>
<evidence type="ECO:0000313" key="2">
    <source>
        <dbReference type="Proteomes" id="UP000246702"/>
    </source>
</evidence>
<reference evidence="1 2" key="1">
    <citation type="submission" date="2016-12" db="EMBL/GenBank/DDBJ databases">
        <title>The genomes of Aspergillus section Nigri reveals drivers in fungal speciation.</title>
        <authorList>
            <consortium name="DOE Joint Genome Institute"/>
            <person name="Vesth T.C."/>
            <person name="Nybo J."/>
            <person name="Theobald S."/>
            <person name="Brandl J."/>
            <person name="Frisvad J.C."/>
            <person name="Nielsen K.F."/>
            <person name="Lyhne E.K."/>
            <person name="Kogle M.E."/>
            <person name="Kuo A."/>
            <person name="Riley R."/>
            <person name="Clum A."/>
            <person name="Nolan M."/>
            <person name="Lipzen A."/>
            <person name="Salamov A."/>
            <person name="Henrissat B."/>
            <person name="Wiebenga A."/>
            <person name="De Vries R.P."/>
            <person name="Grigoriev I.V."/>
            <person name="Mortensen U.H."/>
            <person name="Andersen M.R."/>
            <person name="Baker S.E."/>
        </authorList>
    </citation>
    <scope>NUCLEOTIDE SEQUENCE [LARGE SCALE GENOMIC DNA]</scope>
    <source>
        <strain evidence="1 2">CBS 115572</strain>
    </source>
</reference>
<name>A0A317VUH7_9EURO</name>
<accession>A0A317VUH7</accession>
<sequence length="187" mass="21489">MQPLATFGPHNHDWPAFCHVCGDAIILYDPELYEECCPELQCRLEEDDYVSGHLSELENMHIRHSDIWRGLYRAGKQLPIPKAVMDQADWTVCYSHDDVYLTGVGVHMPPDYGVWAVLRNRNEFWIGPPSTDPEKFVEGYDVELGDSPPSFEDSSPYGYLIHERCWATATRFLNIDLILANLDLFVK</sequence>